<evidence type="ECO:0000313" key="5">
    <source>
        <dbReference type="Proteomes" id="UP000321393"/>
    </source>
</evidence>
<accession>A0A5D3CA76</accession>
<dbReference type="OrthoDB" id="1592751at2759"/>
<organism evidence="4 6">
    <name type="scientific">Cucumis melo var. makuwa</name>
    <name type="common">Oriental melon</name>
    <dbReference type="NCBI Taxonomy" id="1194695"/>
    <lineage>
        <taxon>Eukaryota</taxon>
        <taxon>Viridiplantae</taxon>
        <taxon>Streptophyta</taxon>
        <taxon>Embryophyta</taxon>
        <taxon>Tracheophyta</taxon>
        <taxon>Spermatophyta</taxon>
        <taxon>Magnoliopsida</taxon>
        <taxon>eudicotyledons</taxon>
        <taxon>Gunneridae</taxon>
        <taxon>Pentapetalae</taxon>
        <taxon>rosids</taxon>
        <taxon>fabids</taxon>
        <taxon>Cucurbitales</taxon>
        <taxon>Cucurbitaceae</taxon>
        <taxon>Benincaseae</taxon>
        <taxon>Cucumis</taxon>
    </lineage>
</organism>
<name>A0A5D3CA76_CUCMM</name>
<feature type="region of interest" description="Disordered" evidence="1">
    <location>
        <begin position="71"/>
        <end position="92"/>
    </location>
</feature>
<protein>
    <submittedName>
        <fullName evidence="4">Gag/pol protein</fullName>
    </submittedName>
</protein>
<gene>
    <name evidence="4" type="ORF">E5676_scaffold265G002660</name>
    <name evidence="3" type="ORF">E6C27_scaffold63G00480</name>
</gene>
<evidence type="ECO:0000256" key="1">
    <source>
        <dbReference type="SAM" id="MobiDB-lite"/>
    </source>
</evidence>
<dbReference type="EMBL" id="SSTD01012952">
    <property type="protein sequence ID" value="TYK08104.1"/>
    <property type="molecule type" value="Genomic_DNA"/>
</dbReference>
<evidence type="ECO:0000313" key="6">
    <source>
        <dbReference type="Proteomes" id="UP000321947"/>
    </source>
</evidence>
<dbReference type="Pfam" id="PF25597">
    <property type="entry name" value="SH3_retrovirus"/>
    <property type="match status" value="1"/>
</dbReference>
<dbReference type="InterPro" id="IPR057670">
    <property type="entry name" value="SH3_retrovirus"/>
</dbReference>
<dbReference type="Proteomes" id="UP000321393">
    <property type="component" value="Unassembled WGS sequence"/>
</dbReference>
<dbReference type="Proteomes" id="UP000321947">
    <property type="component" value="Unassembled WGS sequence"/>
</dbReference>
<evidence type="ECO:0000313" key="3">
    <source>
        <dbReference type="EMBL" id="KAA0048150.1"/>
    </source>
</evidence>
<reference evidence="5 6" key="1">
    <citation type="submission" date="2019-08" db="EMBL/GenBank/DDBJ databases">
        <title>Draft genome sequences of two oriental melons (Cucumis melo L. var makuwa).</title>
        <authorList>
            <person name="Kwon S.-Y."/>
        </authorList>
    </citation>
    <scope>NUCLEOTIDE SEQUENCE [LARGE SCALE GENOMIC DNA]</scope>
    <source>
        <strain evidence="6">cv. Chang Bougi</strain>
        <strain evidence="5">cv. SW 3</strain>
        <tissue evidence="4">Leaf</tissue>
    </source>
</reference>
<sequence>MLVTNPKKSEPRSRLCQFVGYPKETRCGIFFNPQENRVFVSTSASFLEEDHMRDYKPLSKLVLNEAIDESTRVVDEAGPSSRADETTASGQS</sequence>
<dbReference type="EMBL" id="SSTE01012982">
    <property type="protein sequence ID" value="KAA0048150.1"/>
    <property type="molecule type" value="Genomic_DNA"/>
</dbReference>
<comment type="caution">
    <text evidence="4">The sequence shown here is derived from an EMBL/GenBank/DDBJ whole genome shotgun (WGS) entry which is preliminary data.</text>
</comment>
<evidence type="ECO:0000313" key="4">
    <source>
        <dbReference type="EMBL" id="TYK08104.1"/>
    </source>
</evidence>
<evidence type="ECO:0000259" key="2">
    <source>
        <dbReference type="Pfam" id="PF25597"/>
    </source>
</evidence>
<proteinExistence type="predicted"/>
<feature type="domain" description="Retroviral polymerase SH3-like" evidence="2">
    <location>
        <begin position="5"/>
        <end position="54"/>
    </location>
</feature>
<dbReference type="AlphaFoldDB" id="A0A5D3CA76"/>